<dbReference type="InterPro" id="IPR025296">
    <property type="entry name" value="DUF4158"/>
</dbReference>
<dbReference type="EMBL" id="BMAW01046850">
    <property type="protein sequence ID" value="GFS57637.1"/>
    <property type="molecule type" value="Genomic_DNA"/>
</dbReference>
<dbReference type="EMBL" id="BMAW01124939">
    <property type="protein sequence ID" value="GFU10227.1"/>
    <property type="molecule type" value="Genomic_DNA"/>
</dbReference>
<evidence type="ECO:0000313" key="4">
    <source>
        <dbReference type="EMBL" id="GFU10227.1"/>
    </source>
</evidence>
<evidence type="ECO:0000313" key="3">
    <source>
        <dbReference type="EMBL" id="GFU06539.1"/>
    </source>
</evidence>
<dbReference type="EMBL" id="BMAW01077470">
    <property type="protein sequence ID" value="GFU06539.1"/>
    <property type="molecule type" value="Genomic_DNA"/>
</dbReference>
<dbReference type="Proteomes" id="UP000887013">
    <property type="component" value="Unassembled WGS sequence"/>
</dbReference>
<reference evidence="4" key="1">
    <citation type="submission" date="2020-08" db="EMBL/GenBank/DDBJ databases">
        <title>Multicomponent nature underlies the extraordinary mechanical properties of spider dragline silk.</title>
        <authorList>
            <person name="Kono N."/>
            <person name="Nakamura H."/>
            <person name="Mori M."/>
            <person name="Yoshida Y."/>
            <person name="Ohtoshi R."/>
            <person name="Malay A.D."/>
            <person name="Moran D.A.P."/>
            <person name="Tomita M."/>
            <person name="Numata K."/>
            <person name="Arakawa K."/>
        </authorList>
    </citation>
    <scope>NUCLEOTIDE SEQUENCE</scope>
</reference>
<keyword evidence="6" id="KW-1185">Reference proteome</keyword>
<organism evidence="4 6">
    <name type="scientific">Nephila pilipes</name>
    <name type="common">Giant wood spider</name>
    <name type="synonym">Nephila maculata</name>
    <dbReference type="NCBI Taxonomy" id="299642"/>
    <lineage>
        <taxon>Eukaryota</taxon>
        <taxon>Metazoa</taxon>
        <taxon>Ecdysozoa</taxon>
        <taxon>Arthropoda</taxon>
        <taxon>Chelicerata</taxon>
        <taxon>Arachnida</taxon>
        <taxon>Araneae</taxon>
        <taxon>Araneomorphae</taxon>
        <taxon>Entelegynae</taxon>
        <taxon>Araneoidea</taxon>
        <taxon>Nephilidae</taxon>
        <taxon>Nephila</taxon>
    </lineage>
</organism>
<comment type="caution">
    <text evidence="4">The sequence shown here is derived from an EMBL/GenBank/DDBJ whole genome shotgun (WGS) entry which is preliminary data.</text>
</comment>
<dbReference type="Pfam" id="PF13700">
    <property type="entry name" value="DUF4158"/>
    <property type="match status" value="1"/>
</dbReference>
<evidence type="ECO:0000259" key="1">
    <source>
        <dbReference type="Pfam" id="PF13700"/>
    </source>
</evidence>
<feature type="domain" description="DUF4158" evidence="1">
    <location>
        <begin position="16"/>
        <end position="95"/>
    </location>
</feature>
<evidence type="ECO:0000313" key="6">
    <source>
        <dbReference type="Proteomes" id="UP000887013"/>
    </source>
</evidence>
<dbReference type="AlphaFoldDB" id="A0A8X6UFW3"/>
<accession>A0A8X6UFW3</accession>
<sequence length="99" mass="11647">MPNNLSENNILGSDIFFTLDSEEIILANSKNTKENRLVFAVMLKFFQVEGRYPTPSDVIQQTMINSLAMQLDCCDMNLDNYDWHNRSSKRFRQEINYFI</sequence>
<gene>
    <name evidence="3" type="ORF">NPIL_377111</name>
    <name evidence="5" type="ORF">NPIL_434121</name>
    <name evidence="4" type="ORF">NPIL_46511</name>
    <name evidence="2" type="ORF">NPIL_586821</name>
</gene>
<protein>
    <recommendedName>
        <fullName evidence="1">DUF4158 domain-containing protein</fullName>
    </recommendedName>
</protein>
<evidence type="ECO:0000313" key="2">
    <source>
        <dbReference type="EMBL" id="GFS57637.1"/>
    </source>
</evidence>
<proteinExistence type="predicted"/>
<name>A0A8X6UFW3_NEPPI</name>
<dbReference type="EMBL" id="BMAW01079602">
    <property type="protein sequence ID" value="GFU15988.1"/>
    <property type="molecule type" value="Genomic_DNA"/>
</dbReference>
<evidence type="ECO:0000313" key="5">
    <source>
        <dbReference type="EMBL" id="GFU15988.1"/>
    </source>
</evidence>